<dbReference type="SUPFAM" id="SSF48498">
    <property type="entry name" value="Tetracyclin repressor-like, C-terminal domain"/>
    <property type="match status" value="1"/>
</dbReference>
<dbReference type="Gene3D" id="1.10.357.10">
    <property type="entry name" value="Tetracycline Repressor, domain 2"/>
    <property type="match status" value="1"/>
</dbReference>
<keyword evidence="5" id="KW-1185">Reference proteome</keyword>
<dbReference type="EMBL" id="CP000112">
    <property type="protein sequence ID" value="ABB39146.2"/>
    <property type="molecule type" value="Genomic_DNA"/>
</dbReference>
<dbReference type="SUPFAM" id="SSF46689">
    <property type="entry name" value="Homeodomain-like"/>
    <property type="match status" value="1"/>
</dbReference>
<dbReference type="InterPro" id="IPR050109">
    <property type="entry name" value="HTH-type_TetR-like_transc_reg"/>
</dbReference>
<dbReference type="Pfam" id="PF17937">
    <property type="entry name" value="TetR_C_28"/>
    <property type="match status" value="1"/>
</dbReference>
<dbReference type="PROSITE" id="PS50977">
    <property type="entry name" value="HTH_TETR_2"/>
    <property type="match status" value="1"/>
</dbReference>
<dbReference type="AlphaFoldDB" id="Q30YV0"/>
<evidence type="ECO:0000256" key="2">
    <source>
        <dbReference type="PROSITE-ProRule" id="PRU00335"/>
    </source>
</evidence>
<keyword evidence="1 2" id="KW-0238">DNA-binding</keyword>
<feature type="DNA-binding region" description="H-T-H motif" evidence="2">
    <location>
        <begin position="35"/>
        <end position="54"/>
    </location>
</feature>
<evidence type="ECO:0000256" key="1">
    <source>
        <dbReference type="ARBA" id="ARBA00023125"/>
    </source>
</evidence>
<dbReference type="InterPro" id="IPR009057">
    <property type="entry name" value="Homeodomain-like_sf"/>
</dbReference>
<evidence type="ECO:0000313" key="5">
    <source>
        <dbReference type="Proteomes" id="UP000002710"/>
    </source>
</evidence>
<dbReference type="STRING" id="207559.Dde_2349"/>
<dbReference type="PROSITE" id="PS01081">
    <property type="entry name" value="HTH_TETR_1"/>
    <property type="match status" value="1"/>
</dbReference>
<reference evidence="4 5" key="1">
    <citation type="journal article" date="2011" name="J. Bacteriol.">
        <title>Complete genome sequence and updated annotation of Desulfovibrio alaskensis G20.</title>
        <authorList>
            <person name="Hauser L.J."/>
            <person name="Land M.L."/>
            <person name="Brown S.D."/>
            <person name="Larimer F."/>
            <person name="Keller K.L."/>
            <person name="Rapp-Giles B.J."/>
            <person name="Price M.N."/>
            <person name="Lin M."/>
            <person name="Bruce D.C."/>
            <person name="Detter J.C."/>
            <person name="Tapia R."/>
            <person name="Han C.S."/>
            <person name="Goodwin L.A."/>
            <person name="Cheng J.F."/>
            <person name="Pitluck S."/>
            <person name="Copeland A."/>
            <person name="Lucas S."/>
            <person name="Nolan M."/>
            <person name="Lapidus A.L."/>
            <person name="Palumbo A.V."/>
            <person name="Wall J.D."/>
        </authorList>
    </citation>
    <scope>NUCLEOTIDE SEQUENCE [LARGE SCALE GENOMIC DNA]</scope>
    <source>
        <strain evidence="5">ATCC BAA 1058 / DSM 17464 / G20</strain>
    </source>
</reference>
<feature type="domain" description="HTH tetR-type" evidence="3">
    <location>
        <begin position="12"/>
        <end position="72"/>
    </location>
</feature>
<proteinExistence type="predicted"/>
<accession>Q30YV0</accession>
<dbReference type="InterPro" id="IPR036271">
    <property type="entry name" value="Tet_transcr_reg_TetR-rel_C_sf"/>
</dbReference>
<gene>
    <name evidence="4" type="ordered locus">Dde_2349</name>
</gene>
<dbReference type="PANTHER" id="PTHR30055:SF148">
    <property type="entry name" value="TETR-FAMILY TRANSCRIPTIONAL REGULATOR"/>
    <property type="match status" value="1"/>
</dbReference>
<dbReference type="PANTHER" id="PTHR30055">
    <property type="entry name" value="HTH-TYPE TRANSCRIPTIONAL REGULATOR RUTR"/>
    <property type="match status" value="1"/>
</dbReference>
<dbReference type="KEGG" id="dde:Dde_2349"/>
<evidence type="ECO:0000313" key="4">
    <source>
        <dbReference type="EMBL" id="ABB39146.2"/>
    </source>
</evidence>
<dbReference type="InterPro" id="IPR041479">
    <property type="entry name" value="TetR_CgmR_C"/>
</dbReference>
<dbReference type="InterPro" id="IPR023772">
    <property type="entry name" value="DNA-bd_HTH_TetR-type_CS"/>
</dbReference>
<organism evidence="4 5">
    <name type="scientific">Oleidesulfovibrio alaskensis (strain ATCC BAA-1058 / DSM 17464 / G20)</name>
    <name type="common">Desulfovibrio alaskensis</name>
    <dbReference type="NCBI Taxonomy" id="207559"/>
    <lineage>
        <taxon>Bacteria</taxon>
        <taxon>Pseudomonadati</taxon>
        <taxon>Thermodesulfobacteriota</taxon>
        <taxon>Desulfovibrionia</taxon>
        <taxon>Desulfovibrionales</taxon>
        <taxon>Desulfovibrionaceae</taxon>
        <taxon>Oleidesulfovibrio</taxon>
    </lineage>
</organism>
<dbReference type="PRINTS" id="PR00455">
    <property type="entry name" value="HTHTETR"/>
</dbReference>
<evidence type="ECO:0000259" key="3">
    <source>
        <dbReference type="PROSITE" id="PS50977"/>
    </source>
</evidence>
<dbReference type="Pfam" id="PF00440">
    <property type="entry name" value="TetR_N"/>
    <property type="match status" value="1"/>
</dbReference>
<dbReference type="Proteomes" id="UP000002710">
    <property type="component" value="Chromosome"/>
</dbReference>
<dbReference type="eggNOG" id="COG1309">
    <property type="taxonomic scope" value="Bacteria"/>
</dbReference>
<sequence length="188" mass="20729">MAIAHRKKKEPEKVRRALLDCAAAIAVSKGFSGLTVQAVADGAGVTKGGFFHHFPSKQALMDEVCAELLRSIDALVDEYMAQEPQGYGAFTRAYVQAILTPAEKSSPWVSLSVALVADPQLRSLWTGWLQQRLNRHRQTDNHAALAFARYAADGIWLEDLMLGKKRSAGETARLQKQLLALIDRKQEA</sequence>
<dbReference type="InterPro" id="IPR001647">
    <property type="entry name" value="HTH_TetR"/>
</dbReference>
<name>Q30YV0_OLEA2</name>
<dbReference type="HOGENOM" id="CLU_091687_0_0_7"/>
<dbReference type="GO" id="GO:0000976">
    <property type="term" value="F:transcription cis-regulatory region binding"/>
    <property type="evidence" value="ECO:0007669"/>
    <property type="project" value="TreeGrafter"/>
</dbReference>
<dbReference type="GO" id="GO:0003700">
    <property type="term" value="F:DNA-binding transcription factor activity"/>
    <property type="evidence" value="ECO:0007669"/>
    <property type="project" value="TreeGrafter"/>
</dbReference>
<protein>
    <submittedName>
        <fullName evidence="4">Regulatory protein TetR</fullName>
    </submittedName>
</protein>
<dbReference type="RefSeq" id="WP_011368223.1">
    <property type="nucleotide sequence ID" value="NC_007519.1"/>
</dbReference>